<sequence length="82" mass="9512">MLVASVPKQKCVDNMRWTQGFRLAASLLPCLLAELEDVRGCRQFLQRDMQLYVFQLVSQIEHSFFSPTRSNRCLSSTSRIKM</sequence>
<evidence type="ECO:0000313" key="2">
    <source>
        <dbReference type="Proteomes" id="UP000059680"/>
    </source>
</evidence>
<proteinExistence type="predicted"/>
<dbReference type="Gramene" id="Os09t0128750-01">
    <property type="protein sequence ID" value="Os09t0128750-01"/>
    <property type="gene ID" value="Os09g0128750"/>
</dbReference>
<reference evidence="1 2" key="2">
    <citation type="journal article" date="2013" name="Plant Cell Physiol.">
        <title>Rice Annotation Project Database (RAP-DB): an integrative and interactive database for rice genomics.</title>
        <authorList>
            <person name="Sakai H."/>
            <person name="Lee S.S."/>
            <person name="Tanaka T."/>
            <person name="Numa H."/>
            <person name="Kim J."/>
            <person name="Kawahara Y."/>
            <person name="Wakimoto H."/>
            <person name="Yang C.C."/>
            <person name="Iwamoto M."/>
            <person name="Abe T."/>
            <person name="Yamada Y."/>
            <person name="Muto A."/>
            <person name="Inokuchi H."/>
            <person name="Ikemura T."/>
            <person name="Matsumoto T."/>
            <person name="Sasaki T."/>
            <person name="Itoh T."/>
        </authorList>
    </citation>
    <scope>NUCLEOTIDE SEQUENCE [LARGE SCALE GENOMIC DNA]</scope>
    <source>
        <strain evidence="2">cv. Nipponbare</strain>
    </source>
</reference>
<dbReference type="PaxDb" id="39947-A0A0P0XJ97"/>
<evidence type="ECO:0000313" key="1">
    <source>
        <dbReference type="EMBL" id="BAT06927.1"/>
    </source>
</evidence>
<protein>
    <submittedName>
        <fullName evidence="1">Os09g0128750 protein</fullName>
    </submittedName>
</protein>
<reference evidence="2" key="1">
    <citation type="journal article" date="2005" name="Nature">
        <title>The map-based sequence of the rice genome.</title>
        <authorList>
            <consortium name="International rice genome sequencing project (IRGSP)"/>
            <person name="Matsumoto T."/>
            <person name="Wu J."/>
            <person name="Kanamori H."/>
            <person name="Katayose Y."/>
            <person name="Fujisawa M."/>
            <person name="Namiki N."/>
            <person name="Mizuno H."/>
            <person name="Yamamoto K."/>
            <person name="Antonio B.A."/>
            <person name="Baba T."/>
            <person name="Sakata K."/>
            <person name="Nagamura Y."/>
            <person name="Aoki H."/>
            <person name="Arikawa K."/>
            <person name="Arita K."/>
            <person name="Bito T."/>
            <person name="Chiden Y."/>
            <person name="Fujitsuka N."/>
            <person name="Fukunaka R."/>
            <person name="Hamada M."/>
            <person name="Harada C."/>
            <person name="Hayashi A."/>
            <person name="Hijishita S."/>
            <person name="Honda M."/>
            <person name="Hosokawa S."/>
            <person name="Ichikawa Y."/>
            <person name="Idonuma A."/>
            <person name="Iijima M."/>
            <person name="Ikeda M."/>
            <person name="Ikeno M."/>
            <person name="Ito K."/>
            <person name="Ito S."/>
            <person name="Ito T."/>
            <person name="Ito Y."/>
            <person name="Ito Y."/>
            <person name="Iwabuchi A."/>
            <person name="Kamiya K."/>
            <person name="Karasawa W."/>
            <person name="Kurita K."/>
            <person name="Katagiri S."/>
            <person name="Kikuta A."/>
            <person name="Kobayashi H."/>
            <person name="Kobayashi N."/>
            <person name="Machita K."/>
            <person name="Maehara T."/>
            <person name="Masukawa M."/>
            <person name="Mizubayashi T."/>
            <person name="Mukai Y."/>
            <person name="Nagasaki H."/>
            <person name="Nagata Y."/>
            <person name="Naito S."/>
            <person name="Nakashima M."/>
            <person name="Nakama Y."/>
            <person name="Nakamichi Y."/>
            <person name="Nakamura M."/>
            <person name="Meguro A."/>
            <person name="Negishi M."/>
            <person name="Ohta I."/>
            <person name="Ohta T."/>
            <person name="Okamoto M."/>
            <person name="Ono N."/>
            <person name="Saji S."/>
            <person name="Sakaguchi M."/>
            <person name="Sakai K."/>
            <person name="Shibata M."/>
            <person name="Shimokawa T."/>
            <person name="Song J."/>
            <person name="Takazaki Y."/>
            <person name="Terasawa K."/>
            <person name="Tsugane M."/>
            <person name="Tsuji K."/>
            <person name="Ueda S."/>
            <person name="Waki K."/>
            <person name="Yamagata H."/>
            <person name="Yamamoto M."/>
            <person name="Yamamoto S."/>
            <person name="Yamane H."/>
            <person name="Yoshiki S."/>
            <person name="Yoshihara R."/>
            <person name="Yukawa K."/>
            <person name="Zhong H."/>
            <person name="Yano M."/>
            <person name="Yuan Q."/>
            <person name="Ouyang S."/>
            <person name="Liu J."/>
            <person name="Jones K.M."/>
            <person name="Gansberger K."/>
            <person name="Moffat K."/>
            <person name="Hill J."/>
            <person name="Bera J."/>
            <person name="Fadrosh D."/>
            <person name="Jin S."/>
            <person name="Johri S."/>
            <person name="Kim M."/>
            <person name="Overton L."/>
            <person name="Reardon M."/>
            <person name="Tsitrin T."/>
            <person name="Vuong H."/>
            <person name="Weaver B."/>
            <person name="Ciecko A."/>
            <person name="Tallon L."/>
            <person name="Jackson J."/>
            <person name="Pai G."/>
            <person name="Aken S.V."/>
            <person name="Utterback T."/>
            <person name="Reidmuller S."/>
            <person name="Feldblyum T."/>
            <person name="Hsiao J."/>
            <person name="Zismann V."/>
            <person name="Iobst S."/>
            <person name="de Vazeille A.R."/>
            <person name="Buell C.R."/>
            <person name="Ying K."/>
            <person name="Li Y."/>
            <person name="Lu T."/>
            <person name="Huang Y."/>
            <person name="Zhao Q."/>
            <person name="Feng Q."/>
            <person name="Zhang L."/>
            <person name="Zhu J."/>
            <person name="Weng Q."/>
            <person name="Mu J."/>
            <person name="Lu Y."/>
            <person name="Fan D."/>
            <person name="Liu Y."/>
            <person name="Guan J."/>
            <person name="Zhang Y."/>
            <person name="Yu S."/>
            <person name="Liu X."/>
            <person name="Zhang Y."/>
            <person name="Hong G."/>
            <person name="Han B."/>
            <person name="Choisne N."/>
            <person name="Demange N."/>
            <person name="Orjeda G."/>
            <person name="Samain S."/>
            <person name="Cattolico L."/>
            <person name="Pelletier E."/>
            <person name="Couloux A."/>
            <person name="Segurens B."/>
            <person name="Wincker P."/>
            <person name="D'Hont A."/>
            <person name="Scarpelli C."/>
            <person name="Weissenbach J."/>
            <person name="Salanoubat M."/>
            <person name="Quetier F."/>
            <person name="Yu Y."/>
            <person name="Kim H.R."/>
            <person name="Rambo T."/>
            <person name="Currie J."/>
            <person name="Collura K."/>
            <person name="Luo M."/>
            <person name="Yang T."/>
            <person name="Ammiraju J.S.S."/>
            <person name="Engler F."/>
            <person name="Soderlund C."/>
            <person name="Wing R.A."/>
            <person name="Palmer L.E."/>
            <person name="de la Bastide M."/>
            <person name="Spiegel L."/>
            <person name="Nascimento L."/>
            <person name="Zutavern T."/>
            <person name="O'Shaughnessy A."/>
            <person name="Dike S."/>
            <person name="Dedhia N."/>
            <person name="Preston R."/>
            <person name="Balija V."/>
            <person name="McCombie W.R."/>
            <person name="Chow T."/>
            <person name="Chen H."/>
            <person name="Chung M."/>
            <person name="Chen C."/>
            <person name="Shaw J."/>
            <person name="Wu H."/>
            <person name="Hsiao K."/>
            <person name="Chao Y."/>
            <person name="Chu M."/>
            <person name="Cheng C."/>
            <person name="Hour A."/>
            <person name="Lee P."/>
            <person name="Lin S."/>
            <person name="Lin Y."/>
            <person name="Liou J."/>
            <person name="Liu S."/>
            <person name="Hsing Y."/>
            <person name="Raghuvanshi S."/>
            <person name="Mohanty A."/>
            <person name="Bharti A.K."/>
            <person name="Gaur A."/>
            <person name="Gupta V."/>
            <person name="Kumar D."/>
            <person name="Ravi V."/>
            <person name="Vij S."/>
            <person name="Kapur A."/>
            <person name="Khurana P."/>
            <person name="Khurana P."/>
            <person name="Khurana J.P."/>
            <person name="Tyagi A.K."/>
            <person name="Gaikwad K."/>
            <person name="Singh A."/>
            <person name="Dalal V."/>
            <person name="Srivastava S."/>
            <person name="Dixit A."/>
            <person name="Pal A.K."/>
            <person name="Ghazi I.A."/>
            <person name="Yadav M."/>
            <person name="Pandit A."/>
            <person name="Bhargava A."/>
            <person name="Sureshbabu K."/>
            <person name="Batra K."/>
            <person name="Sharma T.R."/>
            <person name="Mohapatra T."/>
            <person name="Singh N.K."/>
            <person name="Messing J."/>
            <person name="Nelson A.B."/>
            <person name="Fuks G."/>
            <person name="Kavchok S."/>
            <person name="Keizer G."/>
            <person name="Linton E."/>
            <person name="Llaca V."/>
            <person name="Song R."/>
            <person name="Tanyolac B."/>
            <person name="Young S."/>
            <person name="Ho-Il K."/>
            <person name="Hahn J.H."/>
            <person name="Sangsakoo G."/>
            <person name="Vanavichit A."/>
            <person name="de Mattos Luiz.A.T."/>
            <person name="Zimmer P.D."/>
            <person name="Malone G."/>
            <person name="Dellagostin O."/>
            <person name="de Oliveira A.C."/>
            <person name="Bevan M."/>
            <person name="Bancroft I."/>
            <person name="Minx P."/>
            <person name="Cordum H."/>
            <person name="Wilson R."/>
            <person name="Cheng Z."/>
            <person name="Jin W."/>
            <person name="Jiang J."/>
            <person name="Leong S.A."/>
            <person name="Iwama H."/>
            <person name="Gojobori T."/>
            <person name="Itoh T."/>
            <person name="Niimura Y."/>
            <person name="Fujii Y."/>
            <person name="Habara T."/>
            <person name="Sakai H."/>
            <person name="Sato Y."/>
            <person name="Wilson G."/>
            <person name="Kumar K."/>
            <person name="McCouch S."/>
            <person name="Juretic N."/>
            <person name="Hoen D."/>
            <person name="Wright S."/>
            <person name="Bruskiewich R."/>
            <person name="Bureau T."/>
            <person name="Miyao A."/>
            <person name="Hirochika H."/>
            <person name="Nishikawa T."/>
            <person name="Kadowaki K."/>
            <person name="Sugiura M."/>
            <person name="Burr B."/>
            <person name="Sasaki T."/>
        </authorList>
    </citation>
    <scope>NUCLEOTIDE SEQUENCE [LARGE SCALE GENOMIC DNA]</scope>
    <source>
        <strain evidence="2">cv. Nipponbare</strain>
    </source>
</reference>
<dbReference type="InParanoid" id="A0A0P0XJ97"/>
<keyword evidence="2" id="KW-1185">Reference proteome</keyword>
<dbReference type="Proteomes" id="UP000059680">
    <property type="component" value="Chromosome 9"/>
</dbReference>
<dbReference type="AlphaFoldDB" id="A0A0P0XJ97"/>
<dbReference type="SMR" id="A0A0P0XJ97"/>
<organism evidence="1 2">
    <name type="scientific">Oryza sativa subsp. japonica</name>
    <name type="common">Rice</name>
    <dbReference type="NCBI Taxonomy" id="39947"/>
    <lineage>
        <taxon>Eukaryota</taxon>
        <taxon>Viridiplantae</taxon>
        <taxon>Streptophyta</taxon>
        <taxon>Embryophyta</taxon>
        <taxon>Tracheophyta</taxon>
        <taxon>Spermatophyta</taxon>
        <taxon>Magnoliopsida</taxon>
        <taxon>Liliopsida</taxon>
        <taxon>Poales</taxon>
        <taxon>Poaceae</taxon>
        <taxon>BOP clade</taxon>
        <taxon>Oryzoideae</taxon>
        <taxon>Oryzeae</taxon>
        <taxon>Oryzinae</taxon>
        <taxon>Oryza</taxon>
        <taxon>Oryza sativa</taxon>
    </lineage>
</organism>
<dbReference type="EMBL" id="AP014965">
    <property type="protein sequence ID" value="BAT06927.1"/>
    <property type="molecule type" value="Genomic_DNA"/>
</dbReference>
<reference evidence="1 2" key="3">
    <citation type="journal article" date="2013" name="Rice">
        <title>Improvement of the Oryza sativa Nipponbare reference genome using next generation sequence and optical map data.</title>
        <authorList>
            <person name="Kawahara Y."/>
            <person name="de la Bastide M."/>
            <person name="Hamilton J.P."/>
            <person name="Kanamori H."/>
            <person name="McCombie W.R."/>
            <person name="Ouyang S."/>
            <person name="Schwartz D.C."/>
            <person name="Tanaka T."/>
            <person name="Wu J."/>
            <person name="Zhou S."/>
            <person name="Childs K.L."/>
            <person name="Davidson R.M."/>
            <person name="Lin H."/>
            <person name="Quesada-Ocampo L."/>
            <person name="Vaillancourt B."/>
            <person name="Sakai H."/>
            <person name="Lee S.S."/>
            <person name="Kim J."/>
            <person name="Numa H."/>
            <person name="Itoh T."/>
            <person name="Buell C.R."/>
            <person name="Matsumoto T."/>
        </authorList>
    </citation>
    <scope>NUCLEOTIDE SEQUENCE [LARGE SCALE GENOMIC DNA]</scope>
    <source>
        <strain evidence="2">cv. Nipponbare</strain>
    </source>
</reference>
<name>A0A0P0XJ97_ORYSJ</name>
<accession>A0A0P0XJ97</accession>
<gene>
    <name evidence="1" type="ordered locus">Os09g0128750</name>
    <name evidence="1" type="ORF">OSNPB_090128750</name>
</gene>